<dbReference type="InterPro" id="IPR044240">
    <property type="entry name" value="STR4-like"/>
</dbReference>
<name>F2IVN3_POLGS</name>
<dbReference type="KEGG" id="pgv:SL003B_4334"/>
<evidence type="ECO:0000259" key="1">
    <source>
        <dbReference type="PROSITE" id="PS50206"/>
    </source>
</evidence>
<dbReference type="PANTHER" id="PTHR47377">
    <property type="entry name" value="RHODANESE-LIKE DOMAIN-CONTAINING PROTEIN 4, CHLOROPLASTIC"/>
    <property type="match status" value="1"/>
</dbReference>
<evidence type="ECO:0000313" key="3">
    <source>
        <dbReference type="Proteomes" id="UP000008130"/>
    </source>
</evidence>
<proteinExistence type="predicted"/>
<feature type="domain" description="Rhodanese" evidence="1">
    <location>
        <begin position="2"/>
        <end position="106"/>
    </location>
</feature>
<protein>
    <submittedName>
        <fullName evidence="2">Putative rhodanese-like sulfurtransferase</fullName>
    </submittedName>
</protein>
<dbReference type="InterPro" id="IPR036873">
    <property type="entry name" value="Rhodanese-like_dom_sf"/>
</dbReference>
<dbReference type="AlphaFoldDB" id="F2IVN3"/>
<organism evidence="2 3">
    <name type="scientific">Polymorphum gilvum (strain LMG 25793 / CGMCC 1.9160 / SL003B-26A1)</name>
    <dbReference type="NCBI Taxonomy" id="991905"/>
    <lineage>
        <taxon>Bacteria</taxon>
        <taxon>Pseudomonadati</taxon>
        <taxon>Pseudomonadota</taxon>
        <taxon>Alphaproteobacteria</taxon>
        <taxon>Rhodobacterales</taxon>
        <taxon>Paracoccaceae</taxon>
        <taxon>Polymorphum</taxon>
    </lineage>
</organism>
<dbReference type="PANTHER" id="PTHR47377:SF1">
    <property type="entry name" value="RHODANESE-LIKE DOMAIN-CONTAINING PROTEIN 4, CHLOROPLASTIC"/>
    <property type="match status" value="1"/>
</dbReference>
<dbReference type="PATRIC" id="fig|991905.3.peg.4468"/>
<dbReference type="SUPFAM" id="SSF52821">
    <property type="entry name" value="Rhodanese/Cell cycle control phosphatase"/>
    <property type="match status" value="1"/>
</dbReference>
<dbReference type="InterPro" id="IPR001763">
    <property type="entry name" value="Rhodanese-like_dom"/>
</dbReference>
<keyword evidence="3" id="KW-1185">Reference proteome</keyword>
<dbReference type="GO" id="GO:0016740">
    <property type="term" value="F:transferase activity"/>
    <property type="evidence" value="ECO:0007669"/>
    <property type="project" value="UniProtKB-KW"/>
</dbReference>
<gene>
    <name evidence="2" type="ordered locus">SL003B_4334</name>
</gene>
<dbReference type="eggNOG" id="COG0607">
    <property type="taxonomic scope" value="Bacteria"/>
</dbReference>
<reference evidence="2 3" key="1">
    <citation type="journal article" date="2011" name="J. Bacteriol.">
        <title>Complete genome sequence of Polymorphum gilvum SL003B-26A1T, a crude oil-degrading bacterium from oil-polluted saline soil.</title>
        <authorList>
            <person name="Li S.G."/>
            <person name="Tang Y.Q."/>
            <person name="Nie Y."/>
            <person name="Cai M."/>
            <person name="Wu X.L."/>
        </authorList>
    </citation>
    <scope>NUCLEOTIDE SEQUENCE [LARGE SCALE GENOMIC DNA]</scope>
    <source>
        <strain evidence="3">LMG 25793 / CGMCC 1.9160 / SL003B-26A1</strain>
    </source>
</reference>
<dbReference type="PROSITE" id="PS50206">
    <property type="entry name" value="RHODANESE_3"/>
    <property type="match status" value="1"/>
</dbReference>
<dbReference type="SMART" id="SM00450">
    <property type="entry name" value="RHOD"/>
    <property type="match status" value="1"/>
</dbReference>
<evidence type="ECO:0000313" key="2">
    <source>
        <dbReference type="EMBL" id="ADZ72751.1"/>
    </source>
</evidence>
<dbReference type="HOGENOM" id="CLU_089574_10_1_5"/>
<dbReference type="Gene3D" id="3.40.250.10">
    <property type="entry name" value="Rhodanese-like domain"/>
    <property type="match status" value="1"/>
</dbReference>
<dbReference type="EMBL" id="CP002568">
    <property type="protein sequence ID" value="ADZ72751.1"/>
    <property type="molecule type" value="Genomic_DNA"/>
</dbReference>
<dbReference type="STRING" id="991905.SL003B_4334"/>
<dbReference type="Pfam" id="PF00581">
    <property type="entry name" value="Rhodanese"/>
    <property type="match status" value="1"/>
</dbReference>
<sequence>MLVDVRTRAEWSFVGVPDLRGQGKDVLLVEWQGFPAGTPVPDFVATLSEQLGTRGLGPDTPIYFLCRSGVRSLHAAVAMTEAGYRACYNIAGGFEGPLDEAGHRGRLGGWKAVGLPWVQS</sequence>
<keyword evidence="2" id="KW-0808">Transferase</keyword>
<accession>F2IVN3</accession>
<dbReference type="Proteomes" id="UP000008130">
    <property type="component" value="Chromosome"/>
</dbReference>